<proteinExistence type="predicted"/>
<gene>
    <name evidence="3" type="primary">LOC108845029</name>
</gene>
<accession>A0A9W3DDB5</accession>
<dbReference type="GeneID" id="108845029"/>
<evidence type="ECO:0000313" key="2">
    <source>
        <dbReference type="Proteomes" id="UP000504610"/>
    </source>
</evidence>
<dbReference type="PANTHER" id="PTHR34112">
    <property type="entry name" value="C-JUN-AMINO-TERMINAL KINASE-INTERACTING PROTEIN"/>
    <property type="match status" value="1"/>
</dbReference>
<dbReference type="PANTHER" id="PTHR34112:SF17">
    <property type="match status" value="1"/>
</dbReference>
<dbReference type="RefSeq" id="XP_056861842.1">
    <property type="nucleotide sequence ID" value="XM_057005862.1"/>
</dbReference>
<evidence type="ECO:0000313" key="3">
    <source>
        <dbReference type="RefSeq" id="XP_056861842.1"/>
    </source>
</evidence>
<name>A0A9W3DDB5_RAPSA</name>
<reference evidence="2" key="1">
    <citation type="journal article" date="2019" name="Database">
        <title>The radish genome database (RadishGD): an integrated information resource for radish genomics.</title>
        <authorList>
            <person name="Yu H.J."/>
            <person name="Baek S."/>
            <person name="Lee Y.J."/>
            <person name="Cho A."/>
            <person name="Mun J.H."/>
        </authorList>
    </citation>
    <scope>NUCLEOTIDE SEQUENCE [LARGE SCALE GENOMIC DNA]</scope>
    <source>
        <strain evidence="2">cv. WK10039</strain>
    </source>
</reference>
<evidence type="ECO:0000256" key="1">
    <source>
        <dbReference type="SAM" id="MobiDB-lite"/>
    </source>
</evidence>
<dbReference type="OrthoDB" id="1090154at2759"/>
<keyword evidence="2" id="KW-1185">Reference proteome</keyword>
<feature type="compositionally biased region" description="Polar residues" evidence="1">
    <location>
        <begin position="112"/>
        <end position="129"/>
    </location>
</feature>
<dbReference type="KEGG" id="rsz:108845029"/>
<feature type="compositionally biased region" description="Polar residues" evidence="1">
    <location>
        <begin position="70"/>
        <end position="83"/>
    </location>
</feature>
<feature type="region of interest" description="Disordered" evidence="1">
    <location>
        <begin position="1"/>
        <end position="143"/>
    </location>
</feature>
<feature type="compositionally biased region" description="Basic and acidic residues" evidence="1">
    <location>
        <begin position="33"/>
        <end position="50"/>
    </location>
</feature>
<protein>
    <submittedName>
        <fullName evidence="3">Uncharacterized protein LOC108845029</fullName>
    </submittedName>
</protein>
<reference evidence="3" key="2">
    <citation type="submission" date="2025-08" db="UniProtKB">
        <authorList>
            <consortium name="RefSeq"/>
        </authorList>
    </citation>
    <scope>IDENTIFICATION</scope>
    <source>
        <tissue evidence="3">Leaf</tissue>
    </source>
</reference>
<dbReference type="AlphaFoldDB" id="A0A9W3DDB5"/>
<dbReference type="Proteomes" id="UP000504610">
    <property type="component" value="Chromosome 3"/>
</dbReference>
<organism evidence="2 3">
    <name type="scientific">Raphanus sativus</name>
    <name type="common">Radish</name>
    <name type="synonym">Raphanus raphanistrum var. sativus</name>
    <dbReference type="NCBI Taxonomy" id="3726"/>
    <lineage>
        <taxon>Eukaryota</taxon>
        <taxon>Viridiplantae</taxon>
        <taxon>Streptophyta</taxon>
        <taxon>Embryophyta</taxon>
        <taxon>Tracheophyta</taxon>
        <taxon>Spermatophyta</taxon>
        <taxon>Magnoliopsida</taxon>
        <taxon>eudicotyledons</taxon>
        <taxon>Gunneridae</taxon>
        <taxon>Pentapetalae</taxon>
        <taxon>rosids</taxon>
        <taxon>malvids</taxon>
        <taxon>Brassicales</taxon>
        <taxon>Brassicaceae</taxon>
        <taxon>Brassiceae</taxon>
        <taxon>Raphanus</taxon>
    </lineage>
</organism>
<sequence>MEKREPSFVPEWLRSSGNGSGVGNKNQNSDSSLTHDSKSRNPRTKTDVDSVRSPILDRSYSTDAPRRFGNRSTKNAYRNFNSQKRGKDRRMEKDRPSSIDLWDRDSRFPSGTILNGRNQQPFRRSNSMTTRKHDDHLGQGFSKDFPQLKTEEKKEGGMTDLSLAVKSLSVGDSRMNAGEGWTSAPAEIPNVTEKSGSYSVVTSNTIMGQTHNMAEALSQPPRTGTLPQGYSMIKRLEDRALKLIPIVPSAPKGSVSKTKPIVRSGAIGLASFRNTPKHTSMLLGNLHSNYGSQIKRDSTNKLVVLKPTVKESGGPSLITNSLAAGFQMIAAPSAPFITSVAQTQSRNAFYSALKKKTSTNISISTSSCILSSVEEKADISKELVAGNPSSGQAAERNDGFEPADLPDEEEAEFLKSLGWDEKNTEVEALTDEEIRAFYEQHKEVKPLLMKKLPIITEATEA</sequence>
<feature type="compositionally biased region" description="Basic and acidic residues" evidence="1">
    <location>
        <begin position="89"/>
        <end position="107"/>
    </location>
</feature>